<protein>
    <recommendedName>
        <fullName evidence="1">Phosphodiester glycosidase domain-containing protein</fullName>
    </recommendedName>
</protein>
<comment type="caution">
    <text evidence="2">The sequence shown here is derived from an EMBL/GenBank/DDBJ whole genome shotgun (WGS) entry which is preliminary data.</text>
</comment>
<organism evidence="2 3">
    <name type="scientific">Candidatus Woesebacteria bacterium GW2011_GWD1_38_10</name>
    <dbReference type="NCBI Taxonomy" id="1618592"/>
    <lineage>
        <taxon>Bacteria</taxon>
        <taxon>Candidatus Woeseibacteriota</taxon>
    </lineage>
</organism>
<name>A0A0G0I3E8_9BACT</name>
<accession>A0A0G0I3E8</accession>
<dbReference type="Proteomes" id="UP000034366">
    <property type="component" value="Unassembled WGS sequence"/>
</dbReference>
<proteinExistence type="predicted"/>
<evidence type="ECO:0000259" key="1">
    <source>
        <dbReference type="Pfam" id="PF09992"/>
    </source>
</evidence>
<gene>
    <name evidence="2" type="ORF">US67_C0011G0011</name>
</gene>
<feature type="domain" description="Phosphodiester glycosidase" evidence="1">
    <location>
        <begin position="92"/>
        <end position="244"/>
    </location>
</feature>
<dbReference type="EMBL" id="LBTW01000011">
    <property type="protein sequence ID" value="KKQ49858.1"/>
    <property type="molecule type" value="Genomic_DNA"/>
</dbReference>
<reference evidence="2 3" key="1">
    <citation type="journal article" date="2015" name="Nature">
        <title>rRNA introns, odd ribosomes, and small enigmatic genomes across a large radiation of phyla.</title>
        <authorList>
            <person name="Brown C.T."/>
            <person name="Hug L.A."/>
            <person name="Thomas B.C."/>
            <person name="Sharon I."/>
            <person name="Castelle C.J."/>
            <person name="Singh A."/>
            <person name="Wilkins M.J."/>
            <person name="Williams K.H."/>
            <person name="Banfield J.F."/>
        </authorList>
    </citation>
    <scope>NUCLEOTIDE SEQUENCE [LARGE SCALE GENOMIC DNA]</scope>
</reference>
<evidence type="ECO:0000313" key="3">
    <source>
        <dbReference type="Proteomes" id="UP000034366"/>
    </source>
</evidence>
<sequence>MKKGILKSTIFIIAISVLFNIGSFYKNNPSIYNAPVDKLRDEDKNDDNRDEDGIILYDKYHIRLKNFDGYDAKMITNFEEKLSTLAAKKGNSCDAITNAGFFNTDRSPIGLIAIDGKTRSFYESNEIFNAFVCYRGADNWSINMSDKEQPLCKFIFQTGPLLVYQFENQDLSSNNSVGRRTVFILDENDFPYILMVYDSSDYFSGPDFSTILSILSYLEGNKGIKIKSAINFDGGTASSYIDSSFEINELIPPGAFLCFNDIN</sequence>
<dbReference type="AlphaFoldDB" id="A0A0G0I3E8"/>
<dbReference type="Pfam" id="PF09992">
    <property type="entry name" value="NAGPA"/>
    <property type="match status" value="1"/>
</dbReference>
<dbReference type="InterPro" id="IPR018711">
    <property type="entry name" value="NAGPA"/>
</dbReference>
<evidence type="ECO:0000313" key="2">
    <source>
        <dbReference type="EMBL" id="KKQ49858.1"/>
    </source>
</evidence>